<dbReference type="InterPro" id="IPR018378">
    <property type="entry name" value="C-type_lectin_CS"/>
</dbReference>
<dbReference type="InterPro" id="IPR001304">
    <property type="entry name" value="C-type_lectin-like"/>
</dbReference>
<dbReference type="PROSITE" id="PS00615">
    <property type="entry name" value="C_TYPE_LECTIN_1"/>
    <property type="match status" value="1"/>
</dbReference>
<dbReference type="Proteomes" id="UP000694565">
    <property type="component" value="Unplaced"/>
</dbReference>
<reference evidence="3" key="1">
    <citation type="submission" date="2025-08" db="UniProtKB">
        <authorList>
            <consortium name="Ensembl"/>
        </authorList>
    </citation>
    <scope>IDENTIFICATION</scope>
</reference>
<feature type="domain" description="C-type lectin" evidence="2">
    <location>
        <begin position="31"/>
        <end position="149"/>
    </location>
</feature>
<proteinExistence type="predicted"/>
<dbReference type="SMART" id="SM00034">
    <property type="entry name" value="CLECT"/>
    <property type="match status" value="1"/>
</dbReference>
<sequence>TQKTLTIIPITVGYSWSDAPDCGTNLGWRKNNNICYYHNDTDIVDFHTAMTRCYHEKASLVSIHSGDEQAYVNTMVDLELPTWIGLSDILLENHSYSWTDGWPVFFTQWGPGEPSNIKDEGCVSVHASRAFHGTWNDTRCDQAKPYVCKISSG</sequence>
<reference evidence="3" key="2">
    <citation type="submission" date="2025-09" db="UniProtKB">
        <authorList>
            <consortium name="Ensembl"/>
        </authorList>
    </citation>
    <scope>IDENTIFICATION</scope>
</reference>
<keyword evidence="4" id="KW-1185">Reference proteome</keyword>
<dbReference type="GeneTree" id="ENSGT00940000162818"/>
<dbReference type="InterPro" id="IPR050111">
    <property type="entry name" value="C-type_lectin/snaclec_domain"/>
</dbReference>
<dbReference type="Gene3D" id="3.10.100.10">
    <property type="entry name" value="Mannose-Binding Protein A, subunit A"/>
    <property type="match status" value="1"/>
</dbReference>
<dbReference type="AlphaFoldDB" id="A0A8C2WF37"/>
<organism evidence="3 4">
    <name type="scientific">Cyclopterus lumpus</name>
    <name type="common">Lumpsucker</name>
    <dbReference type="NCBI Taxonomy" id="8103"/>
    <lineage>
        <taxon>Eukaryota</taxon>
        <taxon>Metazoa</taxon>
        <taxon>Chordata</taxon>
        <taxon>Craniata</taxon>
        <taxon>Vertebrata</taxon>
        <taxon>Euteleostomi</taxon>
        <taxon>Actinopterygii</taxon>
        <taxon>Neopterygii</taxon>
        <taxon>Teleostei</taxon>
        <taxon>Neoteleostei</taxon>
        <taxon>Acanthomorphata</taxon>
        <taxon>Eupercaria</taxon>
        <taxon>Perciformes</taxon>
        <taxon>Cottioidei</taxon>
        <taxon>Cottales</taxon>
        <taxon>Cyclopteridae</taxon>
        <taxon>Cyclopterus</taxon>
    </lineage>
</organism>
<dbReference type="Pfam" id="PF00059">
    <property type="entry name" value="Lectin_C"/>
    <property type="match status" value="1"/>
</dbReference>
<dbReference type="SUPFAM" id="SSF56436">
    <property type="entry name" value="C-type lectin-like"/>
    <property type="match status" value="1"/>
</dbReference>
<evidence type="ECO:0000256" key="1">
    <source>
        <dbReference type="ARBA" id="ARBA00023157"/>
    </source>
</evidence>
<dbReference type="Ensembl" id="ENSCLMT00005003860.1">
    <property type="protein sequence ID" value="ENSCLMP00005003531.1"/>
    <property type="gene ID" value="ENSCLMG00005002020.1"/>
</dbReference>
<name>A0A8C2WF37_CYCLU</name>
<evidence type="ECO:0000313" key="4">
    <source>
        <dbReference type="Proteomes" id="UP000694565"/>
    </source>
</evidence>
<dbReference type="InterPro" id="IPR016186">
    <property type="entry name" value="C-type_lectin-like/link_sf"/>
</dbReference>
<evidence type="ECO:0000313" key="3">
    <source>
        <dbReference type="Ensembl" id="ENSCLMP00005003531.1"/>
    </source>
</evidence>
<dbReference type="InterPro" id="IPR016187">
    <property type="entry name" value="CTDL_fold"/>
</dbReference>
<dbReference type="CDD" id="cd00037">
    <property type="entry name" value="CLECT"/>
    <property type="match status" value="1"/>
</dbReference>
<accession>A0A8C2WF37</accession>
<keyword evidence="1" id="KW-1015">Disulfide bond</keyword>
<dbReference type="PROSITE" id="PS50041">
    <property type="entry name" value="C_TYPE_LECTIN_2"/>
    <property type="match status" value="1"/>
</dbReference>
<evidence type="ECO:0000259" key="2">
    <source>
        <dbReference type="PROSITE" id="PS50041"/>
    </source>
</evidence>
<dbReference type="PANTHER" id="PTHR22803">
    <property type="entry name" value="MANNOSE, PHOSPHOLIPASE, LECTIN RECEPTOR RELATED"/>
    <property type="match status" value="1"/>
</dbReference>
<protein>
    <recommendedName>
        <fullName evidence="2">C-type lectin domain-containing protein</fullName>
    </recommendedName>
</protein>